<feature type="compositionally biased region" description="Basic residues" evidence="1">
    <location>
        <begin position="370"/>
        <end position="412"/>
    </location>
</feature>
<protein>
    <submittedName>
        <fullName evidence="3">Uncharacterized protein</fullName>
    </submittedName>
</protein>
<feature type="compositionally biased region" description="Basic residues" evidence="1">
    <location>
        <begin position="319"/>
        <end position="331"/>
    </location>
</feature>
<gene>
    <name evidence="3" type="ORF">SK128_012068</name>
</gene>
<feature type="compositionally biased region" description="Acidic residues" evidence="1">
    <location>
        <begin position="435"/>
        <end position="457"/>
    </location>
</feature>
<keyword evidence="2" id="KW-0732">Signal</keyword>
<reference evidence="3 4" key="1">
    <citation type="submission" date="2023-11" db="EMBL/GenBank/DDBJ databases">
        <title>Halocaridina rubra genome assembly.</title>
        <authorList>
            <person name="Smith C."/>
        </authorList>
    </citation>
    <scope>NUCLEOTIDE SEQUENCE [LARGE SCALE GENOMIC DNA]</scope>
    <source>
        <strain evidence="3">EP-1</strain>
        <tissue evidence="3">Whole</tissue>
    </source>
</reference>
<feature type="region of interest" description="Disordered" evidence="1">
    <location>
        <begin position="148"/>
        <end position="169"/>
    </location>
</feature>
<feature type="compositionally biased region" description="Low complexity" evidence="1">
    <location>
        <begin position="596"/>
        <end position="605"/>
    </location>
</feature>
<feature type="region of interest" description="Disordered" evidence="1">
    <location>
        <begin position="69"/>
        <end position="91"/>
    </location>
</feature>
<feature type="compositionally biased region" description="Basic residues" evidence="1">
    <location>
        <begin position="567"/>
        <end position="592"/>
    </location>
</feature>
<evidence type="ECO:0000256" key="1">
    <source>
        <dbReference type="SAM" id="MobiDB-lite"/>
    </source>
</evidence>
<evidence type="ECO:0000313" key="3">
    <source>
        <dbReference type="EMBL" id="KAK7070426.1"/>
    </source>
</evidence>
<feature type="chain" id="PRO_5042862004" evidence="2">
    <location>
        <begin position="21"/>
        <end position="605"/>
    </location>
</feature>
<dbReference type="AlphaFoldDB" id="A0AAN8WQF6"/>
<feature type="compositionally biased region" description="Basic residues" evidence="1">
    <location>
        <begin position="468"/>
        <end position="486"/>
    </location>
</feature>
<feature type="region of interest" description="Disordered" evidence="1">
    <location>
        <begin position="278"/>
        <end position="496"/>
    </location>
</feature>
<accession>A0AAN8WQF6</accession>
<feature type="compositionally biased region" description="Basic and acidic residues" evidence="1">
    <location>
        <begin position="487"/>
        <end position="496"/>
    </location>
</feature>
<feature type="compositionally biased region" description="Polar residues" evidence="1">
    <location>
        <begin position="289"/>
        <end position="301"/>
    </location>
</feature>
<dbReference type="EMBL" id="JAXCGZ010015370">
    <property type="protein sequence ID" value="KAK7070426.1"/>
    <property type="molecule type" value="Genomic_DNA"/>
</dbReference>
<dbReference type="Proteomes" id="UP001381693">
    <property type="component" value="Unassembled WGS sequence"/>
</dbReference>
<feature type="compositionally biased region" description="Basic and acidic residues" evidence="1">
    <location>
        <begin position="357"/>
        <end position="369"/>
    </location>
</feature>
<feature type="region of interest" description="Disordered" evidence="1">
    <location>
        <begin position="566"/>
        <end position="605"/>
    </location>
</feature>
<feature type="signal peptide" evidence="2">
    <location>
        <begin position="1"/>
        <end position="20"/>
    </location>
</feature>
<sequence>MGGCQVYFFLALALFGRTRSGDPYETSKNETEVESEFVVDILERWLRNFGTYTFVVDQDTDDQVNEDMVPETASSFPSGNDEEHDEDYEHGSSAPISLIVEDVVGLLDPDLDYTVKLESLVVEGGSVLVTLTSFENKTDCGLGGFTLSSEDRQRSGQEGRLNISHRQDGNSSTTFVAFSVDNEAEAPSQWQSGNESSSWEELSQNLWWASGKLEGGGIVSLTFTPPECGCVMLKAHYAMPVGDNLTLVVGPEAYPSDLETLLCIDPTFADIEENLIDSEGDEESAEESTNLQEVKNKSSLGESAGKVGKGRGGWATRQAAKKARRAKRRQAARQAIRQTGKRVTRKRINKHLRLRRKHDEADENAENRNGRQRGKWARKQARKAAKKQAKQAKNSWRRQRKQRRNKHRRRNRPQNATEDASESIGDNTNVTVPVSDEDAVADLLLNDEEEGDEEETGDGGTNSGSVPSHRRGRKHRRRGRKPKAKPLNREQRKGDKFCCKRGIKFKKSQFSNDTAAGGEQPEIVCSDINDIIISFAEHQFGIDKSQCAARFEACCTKFSPQFWERVRSKKAARKAKRKQQREFRHQRRRHQRERSSTSTTTSVTQ</sequence>
<keyword evidence="4" id="KW-1185">Reference proteome</keyword>
<name>A0AAN8WQF6_HALRR</name>
<evidence type="ECO:0000256" key="2">
    <source>
        <dbReference type="SAM" id="SignalP"/>
    </source>
</evidence>
<feature type="compositionally biased region" description="Polar residues" evidence="1">
    <location>
        <begin position="413"/>
        <end position="432"/>
    </location>
</feature>
<evidence type="ECO:0000313" key="4">
    <source>
        <dbReference type="Proteomes" id="UP001381693"/>
    </source>
</evidence>
<organism evidence="3 4">
    <name type="scientific">Halocaridina rubra</name>
    <name type="common">Hawaiian red shrimp</name>
    <dbReference type="NCBI Taxonomy" id="373956"/>
    <lineage>
        <taxon>Eukaryota</taxon>
        <taxon>Metazoa</taxon>
        <taxon>Ecdysozoa</taxon>
        <taxon>Arthropoda</taxon>
        <taxon>Crustacea</taxon>
        <taxon>Multicrustacea</taxon>
        <taxon>Malacostraca</taxon>
        <taxon>Eumalacostraca</taxon>
        <taxon>Eucarida</taxon>
        <taxon>Decapoda</taxon>
        <taxon>Pleocyemata</taxon>
        <taxon>Caridea</taxon>
        <taxon>Atyoidea</taxon>
        <taxon>Atyidae</taxon>
        <taxon>Halocaridina</taxon>
    </lineage>
</organism>
<comment type="caution">
    <text evidence="3">The sequence shown here is derived from an EMBL/GenBank/DDBJ whole genome shotgun (WGS) entry which is preliminary data.</text>
</comment>
<feature type="compositionally biased region" description="Basic residues" evidence="1">
    <location>
        <begin position="339"/>
        <end position="356"/>
    </location>
</feature>
<proteinExistence type="predicted"/>